<keyword evidence="4" id="KW-0238">DNA-binding</keyword>
<dbReference type="GO" id="GO:0000976">
    <property type="term" value="F:transcription cis-regulatory region binding"/>
    <property type="evidence" value="ECO:0007669"/>
    <property type="project" value="TreeGrafter"/>
</dbReference>
<evidence type="ECO:0000256" key="4">
    <source>
        <dbReference type="ARBA" id="ARBA00023125"/>
    </source>
</evidence>
<evidence type="ECO:0000256" key="1">
    <source>
        <dbReference type="ARBA" id="ARBA00004123"/>
    </source>
</evidence>
<dbReference type="GO" id="GO:0005634">
    <property type="term" value="C:nucleus"/>
    <property type="evidence" value="ECO:0007669"/>
    <property type="project" value="UniProtKB-SubCell"/>
</dbReference>
<keyword evidence="2" id="KW-0862">Zinc</keyword>
<feature type="domain" description="Xylanolytic transcriptional activator regulatory" evidence="8">
    <location>
        <begin position="48"/>
        <end position="203"/>
    </location>
</feature>
<dbReference type="PANTHER" id="PTHR31845">
    <property type="entry name" value="FINGER DOMAIN PROTEIN, PUTATIVE-RELATED"/>
    <property type="match status" value="1"/>
</dbReference>
<organism evidence="9 10">
    <name type="scientific">Aspergillus bombycis</name>
    <dbReference type="NCBI Taxonomy" id="109264"/>
    <lineage>
        <taxon>Eukaryota</taxon>
        <taxon>Fungi</taxon>
        <taxon>Dikarya</taxon>
        <taxon>Ascomycota</taxon>
        <taxon>Pezizomycotina</taxon>
        <taxon>Eurotiomycetes</taxon>
        <taxon>Eurotiomycetidae</taxon>
        <taxon>Eurotiales</taxon>
        <taxon>Aspergillaceae</taxon>
        <taxon>Aspergillus</taxon>
    </lineage>
</organism>
<dbReference type="GO" id="GO:0006351">
    <property type="term" value="P:DNA-templated transcription"/>
    <property type="evidence" value="ECO:0007669"/>
    <property type="project" value="InterPro"/>
</dbReference>
<evidence type="ECO:0000259" key="8">
    <source>
        <dbReference type="Pfam" id="PF04082"/>
    </source>
</evidence>
<dbReference type="STRING" id="109264.A0A1F8A0K5"/>
<protein>
    <recommendedName>
        <fullName evidence="8">Xylanolytic transcriptional activator regulatory domain-containing protein</fullName>
    </recommendedName>
</protein>
<sequence length="560" mass="62114">MDPSVTFPGEVTKATFPSHPLSCSSSEQLGIMIQSIVSPKIAEQIFRLYEESFAPKCPVVVFRTGTTAALVRETKPLLFLSIISIASAGYCTVAQQTDLAVKAKLYLAERAIVCGEKSIELVQALLVVSFWYRAPDNYKQMNLNQLASIATTMAIDLGLDNIDVSNPAGTTKAMWDRVEAQRAWLGCLLLSASLSIILRRPNSLAWSSQYNDYVADLRRTKASQTDEFLCTIVTSELICHAVSHELLLSDSASSVSLSDPEISIKVHQHKSQIECLPRDEISSIDKCLVEFGRFTNLLYLHELVLHVNHNISEFKAPFSVKSLETCTFIDIHNPDPSCFSMLRSIVQAAQGLLDCFLSLSTSDIIALPPHIYGGRVIYAMILLLKIHKAITLSGQARSDYVTADELQVEVYLEHLVLVSKNLLTKDDRSALSRALLVMPQLKQWLHSHQTKTLRGSDETEMAQPLPFQTGDGSLSTAVQTSTANPSVPSTYTQPPTITHLEPMDGLEQSDVHIQPAQASDYDIVHNGGSEFEPHRHEQASDSWFWEFFNVDMLHQNAHSL</sequence>
<keyword evidence="10" id="KW-1185">Reference proteome</keyword>
<dbReference type="InterPro" id="IPR007219">
    <property type="entry name" value="XnlR_reg_dom"/>
</dbReference>
<comment type="subcellular location">
    <subcellularLocation>
        <location evidence="1">Nucleus</location>
    </subcellularLocation>
</comment>
<keyword evidence="6" id="KW-0539">Nucleus</keyword>
<name>A0A1F8A0K5_9EURO</name>
<dbReference type="Proteomes" id="UP000179179">
    <property type="component" value="Unassembled WGS sequence"/>
</dbReference>
<proteinExistence type="predicted"/>
<dbReference type="RefSeq" id="XP_022388971.1">
    <property type="nucleotide sequence ID" value="XM_022533587.1"/>
</dbReference>
<dbReference type="GO" id="GO:0000981">
    <property type="term" value="F:DNA-binding transcription factor activity, RNA polymerase II-specific"/>
    <property type="evidence" value="ECO:0007669"/>
    <property type="project" value="TreeGrafter"/>
</dbReference>
<keyword evidence="3" id="KW-0805">Transcription regulation</keyword>
<evidence type="ECO:0000313" key="9">
    <source>
        <dbReference type="EMBL" id="OGM45254.1"/>
    </source>
</evidence>
<dbReference type="EMBL" id="LYCR01000044">
    <property type="protein sequence ID" value="OGM45254.1"/>
    <property type="molecule type" value="Genomic_DNA"/>
</dbReference>
<dbReference type="CDD" id="cd12148">
    <property type="entry name" value="fungal_TF_MHR"/>
    <property type="match status" value="1"/>
</dbReference>
<evidence type="ECO:0000256" key="3">
    <source>
        <dbReference type="ARBA" id="ARBA00023015"/>
    </source>
</evidence>
<evidence type="ECO:0000313" key="10">
    <source>
        <dbReference type="Proteomes" id="UP000179179"/>
    </source>
</evidence>
<comment type="caution">
    <text evidence="9">The sequence shown here is derived from an EMBL/GenBank/DDBJ whole genome shotgun (WGS) entry which is preliminary data.</text>
</comment>
<feature type="region of interest" description="Disordered" evidence="7">
    <location>
        <begin position="448"/>
        <end position="495"/>
    </location>
</feature>
<dbReference type="Pfam" id="PF04082">
    <property type="entry name" value="Fungal_trans"/>
    <property type="match status" value="1"/>
</dbReference>
<dbReference type="AlphaFoldDB" id="A0A1F8A0K5"/>
<evidence type="ECO:0000256" key="5">
    <source>
        <dbReference type="ARBA" id="ARBA00023163"/>
    </source>
</evidence>
<evidence type="ECO:0000256" key="6">
    <source>
        <dbReference type="ARBA" id="ARBA00023242"/>
    </source>
</evidence>
<dbReference type="PANTHER" id="PTHR31845:SF39">
    <property type="entry name" value="TRANSCRIPTION FACTOR PBCR-RELATED"/>
    <property type="match status" value="1"/>
</dbReference>
<dbReference type="OrthoDB" id="8062037at2759"/>
<feature type="compositionally biased region" description="Polar residues" evidence="7">
    <location>
        <begin position="470"/>
        <end position="495"/>
    </location>
</feature>
<evidence type="ECO:0000256" key="7">
    <source>
        <dbReference type="SAM" id="MobiDB-lite"/>
    </source>
</evidence>
<accession>A0A1F8A0K5</accession>
<reference evidence="9 10" key="1">
    <citation type="journal article" date="2016" name="Genome Biol. Evol.">
        <title>Draft genome sequence of an aflatoxigenic Aspergillus species, A. bombycis.</title>
        <authorList>
            <person name="Moore G.G."/>
            <person name="Mack B.M."/>
            <person name="Beltz S.B."/>
            <person name="Gilbert M.K."/>
        </authorList>
    </citation>
    <scope>NUCLEOTIDE SEQUENCE [LARGE SCALE GENOMIC DNA]</scope>
    <source>
        <strain evidence="10">NRRL 26010</strain>
    </source>
</reference>
<evidence type="ECO:0000256" key="2">
    <source>
        <dbReference type="ARBA" id="ARBA00022833"/>
    </source>
</evidence>
<gene>
    <name evidence="9" type="ORF">ABOM_006458</name>
</gene>
<dbReference type="GO" id="GO:0008270">
    <property type="term" value="F:zinc ion binding"/>
    <property type="evidence" value="ECO:0007669"/>
    <property type="project" value="InterPro"/>
</dbReference>
<dbReference type="GeneID" id="34449848"/>
<dbReference type="InterPro" id="IPR051089">
    <property type="entry name" value="prtT"/>
</dbReference>
<keyword evidence="5" id="KW-0804">Transcription</keyword>